<comment type="catalytic activity">
    <reaction evidence="6">
        <text>a 6-O-methyl-2'-deoxyguanosine in DNA + L-cysteinyl-[protein] = S-methyl-L-cysteinyl-[protein] + a 2'-deoxyguanosine in DNA</text>
        <dbReference type="Rhea" id="RHEA:24000"/>
        <dbReference type="Rhea" id="RHEA-COMP:10131"/>
        <dbReference type="Rhea" id="RHEA-COMP:10132"/>
        <dbReference type="Rhea" id="RHEA-COMP:11367"/>
        <dbReference type="Rhea" id="RHEA-COMP:11368"/>
        <dbReference type="ChEBI" id="CHEBI:29950"/>
        <dbReference type="ChEBI" id="CHEBI:82612"/>
        <dbReference type="ChEBI" id="CHEBI:85445"/>
        <dbReference type="ChEBI" id="CHEBI:85448"/>
        <dbReference type="EC" id="2.1.1.63"/>
    </reaction>
</comment>
<evidence type="ECO:0000259" key="8">
    <source>
        <dbReference type="Pfam" id="PF02870"/>
    </source>
</evidence>
<dbReference type="PANTHER" id="PTHR10815:SF13">
    <property type="entry name" value="METHYLATED-DNA--PROTEIN-CYSTEINE METHYLTRANSFERASE"/>
    <property type="match status" value="1"/>
</dbReference>
<keyword evidence="5" id="KW-0234">DNA repair</keyword>
<dbReference type="CDD" id="cd06445">
    <property type="entry name" value="ATase"/>
    <property type="match status" value="1"/>
</dbReference>
<evidence type="ECO:0000313" key="9">
    <source>
        <dbReference type="EMBL" id="MFN2102075.1"/>
    </source>
</evidence>
<keyword evidence="2 9" id="KW-0489">Methyltransferase</keyword>
<dbReference type="InterPro" id="IPR008332">
    <property type="entry name" value="MethylG_MeTrfase_N"/>
</dbReference>
<comment type="caution">
    <text evidence="9">The sequence shown here is derived from an EMBL/GenBank/DDBJ whole genome shotgun (WGS) entry which is preliminary data.</text>
</comment>
<dbReference type="PROSITE" id="PS00374">
    <property type="entry name" value="MGMT"/>
    <property type="match status" value="1"/>
</dbReference>
<dbReference type="InterPro" id="IPR001497">
    <property type="entry name" value="MethylDNA_cys_MeTrfase_AS"/>
</dbReference>
<dbReference type="PANTHER" id="PTHR10815">
    <property type="entry name" value="METHYLATED-DNA--PROTEIN-CYSTEINE METHYLTRANSFERASE"/>
    <property type="match status" value="1"/>
</dbReference>
<evidence type="ECO:0000256" key="5">
    <source>
        <dbReference type="ARBA" id="ARBA00023204"/>
    </source>
</evidence>
<dbReference type="Gene3D" id="3.30.160.70">
    <property type="entry name" value="Methylated DNA-protein cysteine methyltransferase domain"/>
    <property type="match status" value="1"/>
</dbReference>
<dbReference type="InterPro" id="IPR036217">
    <property type="entry name" value="MethylDNA_cys_MeTrfase_DNAb"/>
</dbReference>
<keyword evidence="4" id="KW-0227">DNA damage</keyword>
<dbReference type="Pfam" id="PF02870">
    <property type="entry name" value="Methyltransf_1N"/>
    <property type="match status" value="1"/>
</dbReference>
<dbReference type="GO" id="GO:0032259">
    <property type="term" value="P:methylation"/>
    <property type="evidence" value="ECO:0007669"/>
    <property type="project" value="UniProtKB-KW"/>
</dbReference>
<evidence type="ECO:0000256" key="2">
    <source>
        <dbReference type="ARBA" id="ARBA00022603"/>
    </source>
</evidence>
<evidence type="ECO:0000256" key="3">
    <source>
        <dbReference type="ARBA" id="ARBA00022679"/>
    </source>
</evidence>
<dbReference type="InterPro" id="IPR036388">
    <property type="entry name" value="WH-like_DNA-bd_sf"/>
</dbReference>
<dbReference type="InterPro" id="IPR014048">
    <property type="entry name" value="MethylDNA_cys_MeTrfase_DNA-bd"/>
</dbReference>
<evidence type="ECO:0000256" key="6">
    <source>
        <dbReference type="ARBA" id="ARBA00049348"/>
    </source>
</evidence>
<evidence type="ECO:0000313" key="10">
    <source>
        <dbReference type="Proteomes" id="UP001634413"/>
    </source>
</evidence>
<dbReference type="Proteomes" id="UP001634413">
    <property type="component" value="Unassembled WGS sequence"/>
</dbReference>
<proteinExistence type="predicted"/>
<organism evidence="9 10">
    <name type="scientific">Finegoldia dalianensis</name>
    <dbReference type="NCBI Taxonomy" id="3145239"/>
    <lineage>
        <taxon>Bacteria</taxon>
        <taxon>Bacillati</taxon>
        <taxon>Bacillota</taxon>
        <taxon>Tissierellia</taxon>
        <taxon>Tissierellales</taxon>
        <taxon>Peptoniphilaceae</taxon>
        <taxon>Finegoldia</taxon>
    </lineage>
</organism>
<dbReference type="EMBL" id="JBDLBQ010000003">
    <property type="protein sequence ID" value="MFN2102075.1"/>
    <property type="molecule type" value="Genomic_DNA"/>
</dbReference>
<dbReference type="SUPFAM" id="SSF46767">
    <property type="entry name" value="Methylated DNA-protein cysteine methyltransferase, C-terminal domain"/>
    <property type="match status" value="1"/>
</dbReference>
<dbReference type="Gene3D" id="1.10.10.10">
    <property type="entry name" value="Winged helix-like DNA-binding domain superfamily/Winged helix DNA-binding domain"/>
    <property type="match status" value="1"/>
</dbReference>
<dbReference type="RefSeq" id="WP_412701472.1">
    <property type="nucleotide sequence ID" value="NZ_JBDLBQ010000003.1"/>
</dbReference>
<feature type="domain" description="Methylguanine DNA methyltransferase ribonuclease-like" evidence="8">
    <location>
        <begin position="4"/>
        <end position="53"/>
    </location>
</feature>
<accession>A0ABW9KBP3</accession>
<reference evidence="9 10" key="1">
    <citation type="journal article" date="2024" name="Anaerobe">
        <title>The identification of Finegoldia dalianensis sp. nov., isolated from the pus of a patient with skin abscess and genomic analysis of the strains belonging to Finegoldia genus.</title>
        <authorList>
            <person name="Li Y."/>
            <person name="Wang Y."/>
            <person name="Xiao D."/>
            <person name="Wang J."/>
            <person name="Jin D."/>
        </authorList>
    </citation>
    <scope>NUCLEOTIDE SEQUENCE [LARGE SCALE GENOMIC DNA]</scope>
    <source>
        <strain evidence="9 10">LY240594</strain>
    </source>
</reference>
<evidence type="ECO:0000256" key="1">
    <source>
        <dbReference type="ARBA" id="ARBA00001286"/>
    </source>
</evidence>
<dbReference type="Pfam" id="PF01035">
    <property type="entry name" value="DNA_binding_1"/>
    <property type="match status" value="1"/>
</dbReference>
<sequence>MRDIYKSKLGNILIESDGENITKCEFTDFFVEQGTDETIEKCKRYLDDYFSGKITGQFDDILIDKSDYATKILKLVCEIPYGMTATYTDIKEKYEEIYSVKTSARAVGRAVGSNDLMILVPCHRVIGKNNTLTGYKFGIEKKKYLLDLEQNHKSSVNI</sequence>
<dbReference type="InterPro" id="IPR036631">
    <property type="entry name" value="MGMT_N_sf"/>
</dbReference>
<comment type="catalytic activity">
    <reaction evidence="1">
        <text>a 4-O-methyl-thymidine in DNA + L-cysteinyl-[protein] = a thymidine in DNA + S-methyl-L-cysteinyl-[protein]</text>
        <dbReference type="Rhea" id="RHEA:53428"/>
        <dbReference type="Rhea" id="RHEA-COMP:10131"/>
        <dbReference type="Rhea" id="RHEA-COMP:10132"/>
        <dbReference type="Rhea" id="RHEA-COMP:13555"/>
        <dbReference type="Rhea" id="RHEA-COMP:13556"/>
        <dbReference type="ChEBI" id="CHEBI:29950"/>
        <dbReference type="ChEBI" id="CHEBI:82612"/>
        <dbReference type="ChEBI" id="CHEBI:137386"/>
        <dbReference type="ChEBI" id="CHEBI:137387"/>
        <dbReference type="EC" id="2.1.1.63"/>
    </reaction>
</comment>
<evidence type="ECO:0000259" key="7">
    <source>
        <dbReference type="Pfam" id="PF01035"/>
    </source>
</evidence>
<keyword evidence="10" id="KW-1185">Reference proteome</keyword>
<evidence type="ECO:0000256" key="4">
    <source>
        <dbReference type="ARBA" id="ARBA00022763"/>
    </source>
</evidence>
<dbReference type="SUPFAM" id="SSF53155">
    <property type="entry name" value="Methylated DNA-protein cysteine methyltransferase domain"/>
    <property type="match status" value="1"/>
</dbReference>
<name>A0ABW9KBP3_9FIRM</name>
<dbReference type="EC" id="2.1.1.63" evidence="9"/>
<dbReference type="NCBIfam" id="TIGR00589">
    <property type="entry name" value="ogt"/>
    <property type="match status" value="1"/>
</dbReference>
<protein>
    <submittedName>
        <fullName evidence="9">Methylated-DNA--[protein]-cysteine S-methyltransferase</fullName>
        <ecNumber evidence="9">2.1.1.63</ecNumber>
    </submittedName>
</protein>
<gene>
    <name evidence="9" type="ORF">ABDJ34_04035</name>
</gene>
<feature type="domain" description="Methylated-DNA-[protein]-cysteine S-methyltransferase DNA binding" evidence="7">
    <location>
        <begin position="69"/>
        <end position="150"/>
    </location>
</feature>
<keyword evidence="3 9" id="KW-0808">Transferase</keyword>
<dbReference type="GO" id="GO:0003908">
    <property type="term" value="F:methylated-DNA-[protein]-cysteine S-methyltransferase activity"/>
    <property type="evidence" value="ECO:0007669"/>
    <property type="project" value="UniProtKB-EC"/>
</dbReference>